<dbReference type="OrthoDB" id="826417at2759"/>
<dbReference type="GO" id="GO:0004672">
    <property type="term" value="F:protein kinase activity"/>
    <property type="evidence" value="ECO:0007669"/>
    <property type="project" value="InterPro"/>
</dbReference>
<organism evidence="3 4">
    <name type="scientific">Jatropha curcas</name>
    <name type="common">Barbados nut</name>
    <dbReference type="NCBI Taxonomy" id="180498"/>
    <lineage>
        <taxon>Eukaryota</taxon>
        <taxon>Viridiplantae</taxon>
        <taxon>Streptophyta</taxon>
        <taxon>Embryophyta</taxon>
        <taxon>Tracheophyta</taxon>
        <taxon>Spermatophyta</taxon>
        <taxon>Magnoliopsida</taxon>
        <taxon>eudicotyledons</taxon>
        <taxon>Gunneridae</taxon>
        <taxon>Pentapetalae</taxon>
        <taxon>rosids</taxon>
        <taxon>fabids</taxon>
        <taxon>Malpighiales</taxon>
        <taxon>Euphorbiaceae</taxon>
        <taxon>Crotonoideae</taxon>
        <taxon>Jatropheae</taxon>
        <taxon>Jatropha</taxon>
    </lineage>
</organism>
<protein>
    <recommendedName>
        <fullName evidence="2">Protein kinase domain-containing protein</fullName>
    </recommendedName>
</protein>
<evidence type="ECO:0000313" key="4">
    <source>
        <dbReference type="Proteomes" id="UP000027138"/>
    </source>
</evidence>
<dbReference type="AlphaFoldDB" id="A0A067KLK3"/>
<dbReference type="InterPro" id="IPR001245">
    <property type="entry name" value="Ser-Thr/Tyr_kinase_cat_dom"/>
</dbReference>
<dbReference type="PANTHER" id="PTHR48006:SF88">
    <property type="entry name" value="LRR RECEPTOR-LIKE KINASE FAMILY PROTEIN"/>
    <property type="match status" value="1"/>
</dbReference>
<keyword evidence="4" id="KW-1185">Reference proteome</keyword>
<dbReference type="Pfam" id="PF07714">
    <property type="entry name" value="PK_Tyr_Ser-Thr"/>
    <property type="match status" value="1"/>
</dbReference>
<reference evidence="3 4" key="1">
    <citation type="journal article" date="2014" name="PLoS ONE">
        <title>Global Analysis of Gene Expression Profiles in Physic Nut (Jatropha curcas L.) Seedlings Exposed to Salt Stress.</title>
        <authorList>
            <person name="Zhang L."/>
            <person name="Zhang C."/>
            <person name="Wu P."/>
            <person name="Chen Y."/>
            <person name="Li M."/>
            <person name="Jiang H."/>
            <person name="Wu G."/>
        </authorList>
    </citation>
    <scope>NUCLEOTIDE SEQUENCE [LARGE SCALE GENOMIC DNA]</scope>
    <source>
        <strain evidence="4">cv. GZQX0401</strain>
        <tissue evidence="3">Young leaves</tissue>
    </source>
</reference>
<evidence type="ECO:0000259" key="2">
    <source>
        <dbReference type="PROSITE" id="PS50011"/>
    </source>
</evidence>
<dbReference type="STRING" id="180498.A0A067KLK3"/>
<dbReference type="EMBL" id="KK914557">
    <property type="protein sequence ID" value="KDP33140.1"/>
    <property type="molecule type" value="Genomic_DNA"/>
</dbReference>
<dbReference type="PROSITE" id="PS50011">
    <property type="entry name" value="PROTEIN_KINASE_DOM"/>
    <property type="match status" value="1"/>
</dbReference>
<dbReference type="PANTHER" id="PTHR48006">
    <property type="entry name" value="LEUCINE-RICH REPEAT-CONTAINING PROTEIN DDB_G0281931-RELATED"/>
    <property type="match status" value="1"/>
</dbReference>
<comment type="subcellular location">
    <subcellularLocation>
        <location evidence="1">Membrane</location>
        <topology evidence="1">Single-pass type I membrane protein</topology>
    </subcellularLocation>
</comment>
<dbReference type="GO" id="GO:0016020">
    <property type="term" value="C:membrane"/>
    <property type="evidence" value="ECO:0007669"/>
    <property type="project" value="UniProtKB-SubCell"/>
</dbReference>
<dbReference type="Proteomes" id="UP000027138">
    <property type="component" value="Unassembled WGS sequence"/>
</dbReference>
<sequence length="194" mass="22075">MSNGNLFGWLHSMDDEKNTLQWPIRMKIAIGLAKGLAWLHHCCNFRVAHLNINTKCVLLDQNFEPKLSNFGMATLINPKEINSSRGFVMDIEFWEECFLKEDVFNYGIVLLELITGKVSPSLNISDGSLDKWVNYHSSSNSDRLHDFVDELLIGKGHDNEIFRCLKVASNCIHQSPVQRPSMLDVYTTISTISD</sequence>
<dbReference type="InterPro" id="IPR000719">
    <property type="entry name" value="Prot_kinase_dom"/>
</dbReference>
<dbReference type="InterPro" id="IPR011009">
    <property type="entry name" value="Kinase-like_dom_sf"/>
</dbReference>
<accession>A0A067KLK3</accession>
<evidence type="ECO:0000313" key="3">
    <source>
        <dbReference type="EMBL" id="KDP33140.1"/>
    </source>
</evidence>
<feature type="domain" description="Protein kinase" evidence="2">
    <location>
        <begin position="1"/>
        <end position="192"/>
    </location>
</feature>
<dbReference type="Gene3D" id="1.10.510.10">
    <property type="entry name" value="Transferase(Phosphotransferase) domain 1"/>
    <property type="match status" value="1"/>
</dbReference>
<gene>
    <name evidence="3" type="ORF">JCGZ_13532</name>
</gene>
<dbReference type="InterPro" id="IPR051824">
    <property type="entry name" value="LRR_Rcpt-Like_S/T_Kinase"/>
</dbReference>
<name>A0A067KLK3_JATCU</name>
<dbReference type="SUPFAM" id="SSF56112">
    <property type="entry name" value="Protein kinase-like (PK-like)"/>
    <property type="match status" value="1"/>
</dbReference>
<proteinExistence type="predicted"/>
<evidence type="ECO:0000256" key="1">
    <source>
        <dbReference type="ARBA" id="ARBA00004479"/>
    </source>
</evidence>
<dbReference type="GO" id="GO:0005524">
    <property type="term" value="F:ATP binding"/>
    <property type="evidence" value="ECO:0007669"/>
    <property type="project" value="InterPro"/>
</dbReference>